<dbReference type="GO" id="GO:0046872">
    <property type="term" value="F:metal ion binding"/>
    <property type="evidence" value="ECO:0007669"/>
    <property type="project" value="UniProtKB-KW"/>
</dbReference>
<dbReference type="PANTHER" id="PTHR43724:SF1">
    <property type="entry name" value="PYRUVATE SYNTHASE SUBUNIT PORD"/>
    <property type="match status" value="1"/>
</dbReference>
<feature type="domain" description="4Fe-4S ferredoxin-type" evidence="6">
    <location>
        <begin position="61"/>
        <end position="90"/>
    </location>
</feature>
<dbReference type="PANTHER" id="PTHR43724">
    <property type="entry name" value="PYRUVATE SYNTHASE SUBUNIT PORD"/>
    <property type="match status" value="1"/>
</dbReference>
<accession>A0AAU9EC52</accession>
<sequence length="92" mass="9565">MSLRPPCPLPESAPALGHGEITLEQARAEAARCLSGHSCQGCELCLLICPDLAITKDPDNGRAVIDLAFCKGCGLCAEVCPKGAITMQLDQG</sequence>
<evidence type="ECO:0000256" key="1">
    <source>
        <dbReference type="ARBA" id="ARBA00022485"/>
    </source>
</evidence>
<reference evidence="8" key="1">
    <citation type="journal article" date="2023" name="Arch. Microbiol.">
        <title>Desulfoferula mesophilus gen. nov. sp. nov., a mesophilic sulfate-reducing bacterium isolated from a brackish lake sediment.</title>
        <authorList>
            <person name="Watanabe T."/>
            <person name="Yabe T."/>
            <person name="Tsuji J.M."/>
            <person name="Fukui M."/>
        </authorList>
    </citation>
    <scope>NUCLEOTIDE SEQUENCE [LARGE SCALE GENOMIC DNA]</scope>
    <source>
        <strain evidence="8">12FAK</strain>
    </source>
</reference>
<evidence type="ECO:0000313" key="8">
    <source>
        <dbReference type="Proteomes" id="UP001366166"/>
    </source>
</evidence>
<dbReference type="InterPro" id="IPR017900">
    <property type="entry name" value="4Fe4S_Fe_S_CS"/>
</dbReference>
<keyword evidence="3" id="KW-0677">Repeat</keyword>
<dbReference type="GO" id="GO:0051539">
    <property type="term" value="F:4 iron, 4 sulfur cluster binding"/>
    <property type="evidence" value="ECO:0007669"/>
    <property type="project" value="UniProtKB-KW"/>
</dbReference>
<dbReference type="EMBL" id="AP028679">
    <property type="protein sequence ID" value="BEQ14663.1"/>
    <property type="molecule type" value="Genomic_DNA"/>
</dbReference>
<dbReference type="InterPro" id="IPR017896">
    <property type="entry name" value="4Fe4S_Fe-S-bd"/>
</dbReference>
<dbReference type="RefSeq" id="WP_338606366.1">
    <property type="nucleotide sequence ID" value="NZ_AP028679.1"/>
</dbReference>
<dbReference type="Proteomes" id="UP001366166">
    <property type="component" value="Chromosome"/>
</dbReference>
<dbReference type="SUPFAM" id="SSF54862">
    <property type="entry name" value="4Fe-4S ferredoxins"/>
    <property type="match status" value="1"/>
</dbReference>
<dbReference type="Pfam" id="PF12838">
    <property type="entry name" value="Fer4_7"/>
    <property type="match status" value="1"/>
</dbReference>
<evidence type="ECO:0000313" key="7">
    <source>
        <dbReference type="EMBL" id="BEQ14663.1"/>
    </source>
</evidence>
<evidence type="ECO:0000256" key="3">
    <source>
        <dbReference type="ARBA" id="ARBA00022737"/>
    </source>
</evidence>
<keyword evidence="2" id="KW-0479">Metal-binding</keyword>
<evidence type="ECO:0000259" key="6">
    <source>
        <dbReference type="PROSITE" id="PS51379"/>
    </source>
</evidence>
<keyword evidence="1" id="KW-0004">4Fe-4S</keyword>
<dbReference type="PROSITE" id="PS00198">
    <property type="entry name" value="4FE4S_FER_1"/>
    <property type="match status" value="1"/>
</dbReference>
<protein>
    <recommendedName>
        <fullName evidence="6">4Fe-4S ferredoxin-type domain-containing protein</fullName>
    </recommendedName>
</protein>
<organism evidence="7 8">
    <name type="scientific">Desulfoferula mesophila</name>
    <dbReference type="NCBI Taxonomy" id="3058419"/>
    <lineage>
        <taxon>Bacteria</taxon>
        <taxon>Pseudomonadati</taxon>
        <taxon>Thermodesulfobacteriota</taxon>
        <taxon>Desulfarculia</taxon>
        <taxon>Desulfarculales</taxon>
        <taxon>Desulfarculaceae</taxon>
        <taxon>Desulfoferula</taxon>
    </lineage>
</organism>
<keyword evidence="8" id="KW-1185">Reference proteome</keyword>
<dbReference type="PROSITE" id="PS51379">
    <property type="entry name" value="4FE4S_FER_2"/>
    <property type="match status" value="2"/>
</dbReference>
<dbReference type="AlphaFoldDB" id="A0AAU9EC52"/>
<dbReference type="Gene3D" id="3.30.70.20">
    <property type="match status" value="1"/>
</dbReference>
<proteinExistence type="predicted"/>
<dbReference type="KEGG" id="dmp:FAK_17290"/>
<feature type="domain" description="4Fe-4S ferredoxin-type" evidence="6">
    <location>
        <begin position="29"/>
        <end position="59"/>
    </location>
</feature>
<evidence type="ECO:0000256" key="5">
    <source>
        <dbReference type="ARBA" id="ARBA00023014"/>
    </source>
</evidence>
<keyword evidence="4" id="KW-0408">Iron</keyword>
<name>A0AAU9EC52_9BACT</name>
<keyword evidence="5" id="KW-0411">Iron-sulfur</keyword>
<evidence type="ECO:0000256" key="2">
    <source>
        <dbReference type="ARBA" id="ARBA00022723"/>
    </source>
</evidence>
<evidence type="ECO:0000256" key="4">
    <source>
        <dbReference type="ARBA" id="ARBA00023004"/>
    </source>
</evidence>
<gene>
    <name evidence="7" type="ORF">FAK_17290</name>
</gene>